<evidence type="ECO:0000256" key="6">
    <source>
        <dbReference type="ARBA" id="ARBA00023239"/>
    </source>
</evidence>
<dbReference type="FunFam" id="2.40.37.10:FF:000003">
    <property type="entry name" value="Diaminopimelate decarboxylase"/>
    <property type="match status" value="1"/>
</dbReference>
<evidence type="ECO:0000256" key="5">
    <source>
        <dbReference type="ARBA" id="ARBA00023154"/>
    </source>
</evidence>
<dbReference type="GO" id="GO:0030170">
    <property type="term" value="F:pyridoxal phosphate binding"/>
    <property type="evidence" value="ECO:0007669"/>
    <property type="project" value="UniProtKB-UniRule"/>
</dbReference>
<comment type="function">
    <text evidence="12">Specifically catalyzes the decarboxylation of meso-diaminopimelate (meso-DAP) to L-lysine.</text>
</comment>
<dbReference type="GO" id="GO:0009089">
    <property type="term" value="P:lysine biosynthetic process via diaminopimelate"/>
    <property type="evidence" value="ECO:0007669"/>
    <property type="project" value="UniProtKB-UniRule"/>
</dbReference>
<dbReference type="PANTHER" id="PTHR43727">
    <property type="entry name" value="DIAMINOPIMELATE DECARBOXYLASE"/>
    <property type="match status" value="1"/>
</dbReference>
<feature type="binding site" evidence="12">
    <location>
        <position position="316"/>
    </location>
    <ligand>
        <name>substrate</name>
    </ligand>
</feature>
<evidence type="ECO:0000256" key="11">
    <source>
        <dbReference type="ARBA" id="ARBA00074972"/>
    </source>
</evidence>
<feature type="active site" description="Proton donor" evidence="13">
    <location>
        <position position="342"/>
    </location>
</feature>
<sequence>MDAFNYRDGELFAEGVALSAIAERFGTPTYVYSRAHIEAQYRAYADALSGMPHMVCFAVKANSNLGVLNVLARLGAGFDIVSRGELERVLAAGGKAEKIVFSGVGKTREDMRRALEVGVHCFNVESTDELERLQEVAAELNVRAPISLRVNPDVDAGTHPYISTGLKENKFGIAIAAAEDVYIRASQLPNLEVIGVDCHIGSQLTTLEPFIDALDRLLDLVDRLGDCGIHLHHIDLGGGLGVRYRDEEPPLAADYIKAVRERLAGRDLGLLFEPGRFIVANAGALLTRVEYLKHTEHKDFAIVDAAMNDLIRPALYQAWMDVTAVRPRDSEPRAYDIVGPICETGDFLAKGRELALAEGDLLAVHSAGAYGFVMSSNYNTRGRAAEVLVDGSQAFEVRRRETVAELFAGESLLPE</sequence>
<dbReference type="EC" id="4.1.1.20" evidence="10 12"/>
<dbReference type="InterPro" id="IPR022657">
    <property type="entry name" value="De-COase2_CS"/>
</dbReference>
<evidence type="ECO:0000256" key="14">
    <source>
        <dbReference type="RuleBase" id="RU003738"/>
    </source>
</evidence>
<feature type="binding site" evidence="12">
    <location>
        <position position="239"/>
    </location>
    <ligand>
        <name>pyridoxal 5'-phosphate</name>
        <dbReference type="ChEBI" id="CHEBI:597326"/>
    </ligand>
</feature>
<feature type="domain" description="Orn/DAP/Arg decarboxylase 2 N-terminal" evidence="16">
    <location>
        <begin position="35"/>
        <end position="280"/>
    </location>
</feature>
<dbReference type="PANTHER" id="PTHR43727:SF2">
    <property type="entry name" value="GROUP IV DECARBOXYLASE"/>
    <property type="match status" value="1"/>
</dbReference>
<evidence type="ECO:0000256" key="10">
    <source>
        <dbReference type="ARBA" id="ARBA00066427"/>
    </source>
</evidence>
<dbReference type="InterPro" id="IPR002986">
    <property type="entry name" value="DAP_deCOOHase_LysA"/>
</dbReference>
<comment type="similarity">
    <text evidence="9 12">Belongs to the Orn/Lys/Arg decarboxylase class-II family. LysA subfamily.</text>
</comment>
<comment type="cofactor">
    <cofactor evidence="1 12 13 14">
        <name>pyridoxal 5'-phosphate</name>
        <dbReference type="ChEBI" id="CHEBI:597326"/>
    </cofactor>
</comment>
<dbReference type="Pfam" id="PF00278">
    <property type="entry name" value="Orn_DAP_Arg_deC"/>
    <property type="match status" value="1"/>
</dbReference>
<comment type="subunit">
    <text evidence="12">Homodimer.</text>
</comment>
<dbReference type="SUPFAM" id="SSF51419">
    <property type="entry name" value="PLP-binding barrel"/>
    <property type="match status" value="1"/>
</dbReference>
<feature type="binding site" evidence="12">
    <location>
        <position position="370"/>
    </location>
    <ligand>
        <name>substrate</name>
    </ligand>
</feature>
<dbReference type="Pfam" id="PF02784">
    <property type="entry name" value="Orn_Arg_deC_N"/>
    <property type="match status" value="1"/>
</dbReference>
<dbReference type="InterPro" id="IPR009006">
    <property type="entry name" value="Ala_racemase/Decarboxylase_C"/>
</dbReference>
<evidence type="ECO:0000256" key="8">
    <source>
        <dbReference type="ARBA" id="ARBA00060643"/>
    </source>
</evidence>
<proteinExistence type="inferred from homology"/>
<evidence type="ECO:0000259" key="16">
    <source>
        <dbReference type="Pfam" id="PF02784"/>
    </source>
</evidence>
<dbReference type="RefSeq" id="WP_003425829.1">
    <property type="nucleotide sequence ID" value="NZ_CP138212.1"/>
</dbReference>
<feature type="domain" description="Orn/DAP/Arg decarboxylase 2 C-terminal" evidence="15">
    <location>
        <begin position="30"/>
        <end position="368"/>
    </location>
</feature>
<evidence type="ECO:0000256" key="2">
    <source>
        <dbReference type="ARBA" id="ARBA00022605"/>
    </source>
</evidence>
<feature type="binding site" evidence="12">
    <location>
        <position position="312"/>
    </location>
    <ligand>
        <name>substrate</name>
    </ligand>
</feature>
<dbReference type="InterPro" id="IPR022644">
    <property type="entry name" value="De-COase2_N"/>
</dbReference>
<feature type="modified residue" description="N6-(pyridoxal phosphate)lysine" evidence="12 13">
    <location>
        <position position="60"/>
    </location>
</feature>
<dbReference type="FunFam" id="3.20.20.10:FF:000003">
    <property type="entry name" value="Diaminopimelate decarboxylase"/>
    <property type="match status" value="1"/>
</dbReference>
<keyword evidence="5 12" id="KW-0457">Lysine biosynthesis</keyword>
<dbReference type="EMBL" id="JAGSOW010000017">
    <property type="protein sequence ID" value="MDC3738673.1"/>
    <property type="molecule type" value="Genomic_DNA"/>
</dbReference>
<feature type="binding site" evidence="12">
    <location>
        <position position="343"/>
    </location>
    <ligand>
        <name>substrate</name>
    </ligand>
</feature>
<feature type="binding site" evidence="12">
    <location>
        <begin position="273"/>
        <end position="276"/>
    </location>
    <ligand>
        <name>pyridoxal 5'-phosphate</name>
        <dbReference type="ChEBI" id="CHEBI:597326"/>
    </ligand>
</feature>
<dbReference type="PRINTS" id="PR01181">
    <property type="entry name" value="DAPDCRBXLASE"/>
</dbReference>
<comment type="catalytic activity">
    <reaction evidence="7 12 14">
        <text>meso-2,6-diaminopimelate + H(+) = L-lysine + CO2</text>
        <dbReference type="Rhea" id="RHEA:15101"/>
        <dbReference type="ChEBI" id="CHEBI:15378"/>
        <dbReference type="ChEBI" id="CHEBI:16526"/>
        <dbReference type="ChEBI" id="CHEBI:32551"/>
        <dbReference type="ChEBI" id="CHEBI:57791"/>
        <dbReference type="EC" id="4.1.1.20"/>
    </reaction>
</comment>
<comment type="caution">
    <text evidence="18">The sequence shown here is derived from an EMBL/GenBank/DDBJ whole genome shotgun (WGS) entry which is preliminary data.</text>
</comment>
<dbReference type="Proteomes" id="UP001220207">
    <property type="component" value="Unassembled WGS sequence"/>
</dbReference>
<evidence type="ECO:0000256" key="3">
    <source>
        <dbReference type="ARBA" id="ARBA00022793"/>
    </source>
</evidence>
<protein>
    <recommendedName>
        <fullName evidence="11 12">Diaminopimelate decarboxylase</fullName>
        <shortName evidence="12">DAP decarboxylase</shortName>
        <shortName evidence="12">DAPDC</shortName>
        <ecNumber evidence="10 12">4.1.1.20</ecNumber>
    </recommendedName>
</protein>
<dbReference type="InterPro" id="IPR029066">
    <property type="entry name" value="PLP-binding_barrel"/>
</dbReference>
<evidence type="ECO:0000256" key="1">
    <source>
        <dbReference type="ARBA" id="ARBA00001933"/>
    </source>
</evidence>
<dbReference type="SUPFAM" id="SSF50621">
    <property type="entry name" value="Alanine racemase C-terminal domain-like"/>
    <property type="match status" value="1"/>
</dbReference>
<dbReference type="Gene3D" id="3.20.20.10">
    <property type="entry name" value="Alanine racemase"/>
    <property type="match status" value="1"/>
</dbReference>
<evidence type="ECO:0000256" key="9">
    <source>
        <dbReference type="ARBA" id="ARBA00060983"/>
    </source>
</evidence>
<dbReference type="HAMAP" id="MF_02120">
    <property type="entry name" value="LysA"/>
    <property type="match status" value="1"/>
</dbReference>
<reference evidence="18 19" key="1">
    <citation type="submission" date="2017-03" db="EMBL/GenBank/DDBJ databases">
        <authorList>
            <person name="Hulin M.T."/>
        </authorList>
    </citation>
    <scope>NUCLEOTIDE SEQUENCE [LARGE SCALE GENOMIC DNA]</scope>
    <source>
        <strain evidence="18 19">5264</strain>
    </source>
</reference>
<evidence type="ECO:0000313" key="17">
    <source>
        <dbReference type="EMBL" id="MDC3738673.1"/>
    </source>
</evidence>
<evidence type="ECO:0000256" key="7">
    <source>
        <dbReference type="ARBA" id="ARBA00050464"/>
    </source>
</evidence>
<evidence type="ECO:0000256" key="12">
    <source>
        <dbReference type="HAMAP-Rule" id="MF_02120"/>
    </source>
</evidence>
<dbReference type="PRINTS" id="PR01179">
    <property type="entry name" value="ODADCRBXLASE"/>
</dbReference>
<dbReference type="Proteomes" id="UP000237295">
    <property type="component" value="Unassembled WGS sequence"/>
</dbReference>
<dbReference type="NCBIfam" id="TIGR01048">
    <property type="entry name" value="lysA"/>
    <property type="match status" value="1"/>
</dbReference>
<reference evidence="17" key="2">
    <citation type="submission" date="2021-04" db="EMBL/GenBank/DDBJ databases">
        <title>Genome Sequence and Comparative Genome Analysis of Pseudomonas syringae pv. syringae strains EC33 and LMG5496 isolated from Citrus plants from Tunisia and Greece.</title>
        <authorList>
            <person name="Abdellatif E."/>
            <person name="Baeyen S."/>
        </authorList>
    </citation>
    <scope>NUCLEOTIDE SEQUENCE</scope>
    <source>
        <strain evidence="17">LMG 5496</strain>
    </source>
</reference>
<dbReference type="InterPro" id="IPR000183">
    <property type="entry name" value="Orn/DAP/Arg_de-COase"/>
</dbReference>
<dbReference type="PROSITE" id="PS00879">
    <property type="entry name" value="ODR_DC_2_2"/>
    <property type="match status" value="1"/>
</dbReference>
<comment type="pathway">
    <text evidence="8 12 14">Amino-acid biosynthesis; L-lysine biosynthesis via DAP pathway; L-lysine from DL-2,6-diaminopimelate: step 1/1.</text>
</comment>
<accession>A0A0M9H8R5</accession>
<dbReference type="Gene3D" id="2.40.37.10">
    <property type="entry name" value="Lyase, Ornithine Decarboxylase, Chain A, domain 1"/>
    <property type="match status" value="1"/>
</dbReference>
<gene>
    <name evidence="12 18" type="primary">lysA</name>
    <name evidence="18" type="ORF">CXB42_22915</name>
    <name evidence="17" type="ORF">KDL27_23080</name>
</gene>
<keyword evidence="2 12" id="KW-0028">Amino-acid biosynthesis</keyword>
<evidence type="ECO:0000259" key="15">
    <source>
        <dbReference type="Pfam" id="PF00278"/>
    </source>
</evidence>
<keyword evidence="3 12" id="KW-0210">Decarboxylase</keyword>
<feature type="binding site" evidence="12">
    <location>
        <position position="276"/>
    </location>
    <ligand>
        <name>substrate</name>
    </ligand>
</feature>
<dbReference type="GO" id="GO:0008836">
    <property type="term" value="F:diaminopimelate decarboxylase activity"/>
    <property type="evidence" value="ECO:0007669"/>
    <property type="project" value="UniProtKB-UniRule"/>
</dbReference>
<evidence type="ECO:0000256" key="4">
    <source>
        <dbReference type="ARBA" id="ARBA00022898"/>
    </source>
</evidence>
<keyword evidence="4 12" id="KW-0663">Pyridoxal phosphate</keyword>
<feature type="binding site" evidence="12">
    <location>
        <position position="370"/>
    </location>
    <ligand>
        <name>pyridoxal 5'-phosphate</name>
        <dbReference type="ChEBI" id="CHEBI:597326"/>
    </ligand>
</feature>
<organism evidence="18 19">
    <name type="scientific">Pseudomonas syringae pv. syringae</name>
    <dbReference type="NCBI Taxonomy" id="321"/>
    <lineage>
        <taxon>Bacteria</taxon>
        <taxon>Pseudomonadati</taxon>
        <taxon>Pseudomonadota</taxon>
        <taxon>Gammaproteobacteria</taxon>
        <taxon>Pseudomonadales</taxon>
        <taxon>Pseudomonadaceae</taxon>
        <taxon>Pseudomonas</taxon>
        <taxon>Pseudomonas syringae</taxon>
    </lineage>
</organism>
<dbReference type="InterPro" id="IPR022643">
    <property type="entry name" value="De-COase2_C"/>
</dbReference>
<dbReference type="EMBL" id="NBAQ01000016">
    <property type="protein sequence ID" value="POQ01417.1"/>
    <property type="molecule type" value="Genomic_DNA"/>
</dbReference>
<dbReference type="AlphaFoldDB" id="A0A0M9H8R5"/>
<name>A0A0M9H8R5_PSESY</name>
<dbReference type="PROSITE" id="PS00878">
    <property type="entry name" value="ODR_DC_2_1"/>
    <property type="match status" value="1"/>
</dbReference>
<keyword evidence="6 12" id="KW-0456">Lyase</keyword>
<evidence type="ECO:0000313" key="19">
    <source>
        <dbReference type="Proteomes" id="UP000237295"/>
    </source>
</evidence>
<evidence type="ECO:0000313" key="18">
    <source>
        <dbReference type="EMBL" id="POQ01417.1"/>
    </source>
</evidence>
<evidence type="ECO:0000256" key="13">
    <source>
        <dbReference type="PIRSR" id="PIRSR600183-50"/>
    </source>
</evidence>
<dbReference type="CDD" id="cd06828">
    <property type="entry name" value="PLPDE_III_DapDC"/>
    <property type="match status" value="1"/>
</dbReference>
<dbReference type="InterPro" id="IPR022653">
    <property type="entry name" value="De-COase2_pyr-phos_BS"/>
</dbReference>
<dbReference type="GeneID" id="77276183"/>